<dbReference type="KEGG" id="pbj:VN24_00710"/>
<dbReference type="OrthoDB" id="279535at2"/>
<organism evidence="1 2">
    <name type="scientific">Paenibacillus beijingensis</name>
    <dbReference type="NCBI Taxonomy" id="1126833"/>
    <lineage>
        <taxon>Bacteria</taxon>
        <taxon>Bacillati</taxon>
        <taxon>Bacillota</taxon>
        <taxon>Bacilli</taxon>
        <taxon>Bacillales</taxon>
        <taxon>Paenibacillaceae</taxon>
        <taxon>Paenibacillus</taxon>
    </lineage>
</organism>
<name>A0A0D5NER7_9BACL</name>
<gene>
    <name evidence="1" type="ORF">VN24_00710</name>
</gene>
<evidence type="ECO:0000313" key="1">
    <source>
        <dbReference type="EMBL" id="AJY73418.1"/>
    </source>
</evidence>
<dbReference type="RefSeq" id="WP_045668853.1">
    <property type="nucleotide sequence ID" value="NZ_CP011058.1"/>
</dbReference>
<dbReference type="EMBL" id="CP011058">
    <property type="protein sequence ID" value="AJY73418.1"/>
    <property type="molecule type" value="Genomic_DNA"/>
</dbReference>
<dbReference type="SUPFAM" id="SSF49503">
    <property type="entry name" value="Cupredoxins"/>
    <property type="match status" value="1"/>
</dbReference>
<reference evidence="2" key="2">
    <citation type="submission" date="2015-03" db="EMBL/GenBank/DDBJ databases">
        <title>Genome sequence of Paenibacillus beijingensis strain DSM 24997T.</title>
        <authorList>
            <person name="Kwak Y."/>
            <person name="Shin J.-H."/>
        </authorList>
    </citation>
    <scope>NUCLEOTIDE SEQUENCE [LARGE SCALE GENOMIC DNA]</scope>
    <source>
        <strain evidence="2">DSM 24997</strain>
    </source>
</reference>
<dbReference type="HOGENOM" id="CLU_143985_1_0_9"/>
<dbReference type="PATRIC" id="fig|1126833.4.peg.166"/>
<dbReference type="Gene3D" id="2.60.40.420">
    <property type="entry name" value="Cupredoxins - blue copper proteins"/>
    <property type="match status" value="1"/>
</dbReference>
<sequence length="127" mass="13979">MHKWLMLVVLLAASVLSLYLLTFGLPQKPEDETAGLEAGVELLKVSASKDFVFDKKEYTVKAGQKYKLVLVNKSGSHGLAIPDLGIDLKEDKMEMEITFEEPGSYEMVCSVMCGIGHADMKSVLIVQ</sequence>
<evidence type="ECO:0000313" key="2">
    <source>
        <dbReference type="Proteomes" id="UP000032633"/>
    </source>
</evidence>
<reference evidence="1 2" key="1">
    <citation type="journal article" date="2015" name="J. Biotechnol.">
        <title>Complete genome sequence of Paenibacillus beijingensis 7188(T) (=DSM 24997(T)), a novel rhizobacterium from jujube garden soil.</title>
        <authorList>
            <person name="Kwak Y."/>
            <person name="Shin J.H."/>
        </authorList>
    </citation>
    <scope>NUCLEOTIDE SEQUENCE [LARGE SCALE GENOMIC DNA]</scope>
    <source>
        <strain evidence="1 2">DSM 24997</strain>
    </source>
</reference>
<proteinExistence type="predicted"/>
<accession>A0A0D5NER7</accession>
<dbReference type="AlphaFoldDB" id="A0A0D5NER7"/>
<dbReference type="Proteomes" id="UP000032633">
    <property type="component" value="Chromosome"/>
</dbReference>
<dbReference type="InterPro" id="IPR008972">
    <property type="entry name" value="Cupredoxin"/>
</dbReference>
<keyword evidence="2" id="KW-1185">Reference proteome</keyword>
<protein>
    <submittedName>
        <fullName evidence="1">Cytochrome C oxidase subunit II</fullName>
    </submittedName>
</protein>
<dbReference type="STRING" id="1126833.VN24_00710"/>